<feature type="domain" description="FAD-binding FR-type" evidence="5">
    <location>
        <begin position="100"/>
        <end position="204"/>
    </location>
</feature>
<dbReference type="InterPro" id="IPR036010">
    <property type="entry name" value="2Fe-2S_ferredoxin-like_sf"/>
</dbReference>
<evidence type="ECO:0000256" key="3">
    <source>
        <dbReference type="ARBA" id="ARBA00034078"/>
    </source>
</evidence>
<dbReference type="InterPro" id="IPR001709">
    <property type="entry name" value="Flavoprot_Pyr_Nucl_cyt_Rdtase"/>
</dbReference>
<evidence type="ECO:0000313" key="7">
    <source>
        <dbReference type="Proteomes" id="UP000245212"/>
    </source>
</evidence>
<dbReference type="AlphaFoldDB" id="A0A2V1JY93"/>
<dbReference type="CDD" id="cd00207">
    <property type="entry name" value="fer2"/>
    <property type="match status" value="1"/>
</dbReference>
<sequence>MSFQVAVQPSGHVFAVAAGQTVLDGALAAGLVIPYGCRTGGCSSCKGRVLAGEYDAGPAPAQTLTVDELGAGYTLFCQAKPLSDMQIEVSEVRLATDIQIRKLPVRVIQREPLAADVMRLTLQLPAGDPFRFHAGQYVDVILRDGSRRSYSMARAPHVDGPLELHIRHMPGGLFTDHVFGAGATQMKDREILRLEGPFGSFHLREESQRPVVLLASGTGFAPVKAMVEHMIHVGISRPVVLYWGGRRPSDLYQDALAREWEQVLPGFRYVPVVSNAQPEDGWQGRTGFVHQAIMQDMPDLSGSEVYACGAPAMVDAARRDFVAQCGLPSDAFYADAFTSLADTAVQAG</sequence>
<comment type="cofactor">
    <cofactor evidence="1">
        <name>FAD</name>
        <dbReference type="ChEBI" id="CHEBI:57692"/>
    </cofactor>
</comment>
<name>A0A2V1JY93_9BURK</name>
<dbReference type="Gene3D" id="3.40.50.80">
    <property type="entry name" value="Nucleotide-binding domain of ferredoxin-NADP reductase (FNR) module"/>
    <property type="match status" value="1"/>
</dbReference>
<comment type="cofactor">
    <cofactor evidence="3">
        <name>[2Fe-2S] cluster</name>
        <dbReference type="ChEBI" id="CHEBI:190135"/>
    </cofactor>
</comment>
<gene>
    <name evidence="6" type="ORF">DD235_09125</name>
</gene>
<dbReference type="Proteomes" id="UP000245212">
    <property type="component" value="Unassembled WGS sequence"/>
</dbReference>
<comment type="caution">
    <text evidence="6">The sequence shown here is derived from an EMBL/GenBank/DDBJ whole genome shotgun (WGS) entry which is preliminary data.</text>
</comment>
<dbReference type="Gene3D" id="2.40.30.10">
    <property type="entry name" value="Translation factors"/>
    <property type="match status" value="1"/>
</dbReference>
<keyword evidence="7" id="KW-1185">Reference proteome</keyword>
<keyword evidence="2" id="KW-0408">Iron</keyword>
<dbReference type="InterPro" id="IPR006058">
    <property type="entry name" value="2Fe2S_fd_BS"/>
</dbReference>
<dbReference type="PROSITE" id="PS00197">
    <property type="entry name" value="2FE2S_FER_1"/>
    <property type="match status" value="1"/>
</dbReference>
<dbReference type="PROSITE" id="PS51384">
    <property type="entry name" value="FAD_FR"/>
    <property type="match status" value="1"/>
</dbReference>
<dbReference type="SUPFAM" id="SSF54292">
    <property type="entry name" value="2Fe-2S ferredoxin-like"/>
    <property type="match status" value="1"/>
</dbReference>
<dbReference type="Pfam" id="PF00111">
    <property type="entry name" value="Fer2"/>
    <property type="match status" value="1"/>
</dbReference>
<accession>A0A2V1JY93</accession>
<dbReference type="Gene3D" id="3.10.20.30">
    <property type="match status" value="1"/>
</dbReference>
<dbReference type="PANTHER" id="PTHR47354">
    <property type="entry name" value="NADH OXIDOREDUCTASE HCR"/>
    <property type="match status" value="1"/>
</dbReference>
<evidence type="ECO:0000259" key="4">
    <source>
        <dbReference type="PROSITE" id="PS51085"/>
    </source>
</evidence>
<dbReference type="SUPFAM" id="SSF63380">
    <property type="entry name" value="Riboflavin synthase domain-like"/>
    <property type="match status" value="1"/>
</dbReference>
<dbReference type="Pfam" id="PF00175">
    <property type="entry name" value="NAD_binding_1"/>
    <property type="match status" value="1"/>
</dbReference>
<dbReference type="InterPro" id="IPR008333">
    <property type="entry name" value="Cbr1-like_FAD-bd_dom"/>
</dbReference>
<protein>
    <submittedName>
        <fullName evidence="6">CDP-6-deoxy-delta-3,4-glucoseen reductase</fullName>
    </submittedName>
</protein>
<proteinExistence type="predicted"/>
<evidence type="ECO:0000256" key="2">
    <source>
        <dbReference type="ARBA" id="ARBA00022714"/>
    </source>
</evidence>
<organism evidence="6 7">
    <name type="scientific">Corticimicrobacter populi</name>
    <dbReference type="NCBI Taxonomy" id="2175229"/>
    <lineage>
        <taxon>Bacteria</taxon>
        <taxon>Pseudomonadati</taxon>
        <taxon>Pseudomonadota</taxon>
        <taxon>Betaproteobacteria</taxon>
        <taxon>Burkholderiales</taxon>
        <taxon>Alcaligenaceae</taxon>
        <taxon>Corticimicrobacter</taxon>
    </lineage>
</organism>
<dbReference type="InterPro" id="IPR039261">
    <property type="entry name" value="FNR_nucleotide-bd"/>
</dbReference>
<dbReference type="RefSeq" id="WP_109061954.1">
    <property type="nucleotide sequence ID" value="NZ_QETA01000003.1"/>
</dbReference>
<feature type="domain" description="2Fe-2S ferredoxin-type" evidence="4">
    <location>
        <begin position="3"/>
        <end position="93"/>
    </location>
</feature>
<dbReference type="PROSITE" id="PS51085">
    <property type="entry name" value="2FE2S_FER_2"/>
    <property type="match status" value="1"/>
</dbReference>
<dbReference type="GO" id="GO:0016491">
    <property type="term" value="F:oxidoreductase activity"/>
    <property type="evidence" value="ECO:0007669"/>
    <property type="project" value="InterPro"/>
</dbReference>
<dbReference type="InterPro" id="IPR050415">
    <property type="entry name" value="MRET"/>
</dbReference>
<evidence type="ECO:0000256" key="1">
    <source>
        <dbReference type="ARBA" id="ARBA00001974"/>
    </source>
</evidence>
<dbReference type="PANTHER" id="PTHR47354:SF5">
    <property type="entry name" value="PROTEIN RFBI"/>
    <property type="match status" value="1"/>
</dbReference>
<dbReference type="GO" id="GO:0051537">
    <property type="term" value="F:2 iron, 2 sulfur cluster binding"/>
    <property type="evidence" value="ECO:0007669"/>
    <property type="project" value="UniProtKB-KW"/>
</dbReference>
<keyword evidence="2" id="KW-0411">Iron-sulfur</keyword>
<reference evidence="7" key="1">
    <citation type="submission" date="2018-05" db="EMBL/GenBank/DDBJ databases">
        <authorList>
            <person name="Li Y."/>
        </authorList>
    </citation>
    <scope>NUCLEOTIDE SEQUENCE [LARGE SCALE GENOMIC DNA]</scope>
    <source>
        <strain evidence="7">3d-2-2</strain>
    </source>
</reference>
<dbReference type="EMBL" id="QETA01000003">
    <property type="protein sequence ID" value="PWF23337.1"/>
    <property type="molecule type" value="Genomic_DNA"/>
</dbReference>
<dbReference type="SUPFAM" id="SSF52343">
    <property type="entry name" value="Ferredoxin reductase-like, C-terminal NADP-linked domain"/>
    <property type="match status" value="1"/>
</dbReference>
<dbReference type="CDD" id="cd06189">
    <property type="entry name" value="flavin_oxioreductase"/>
    <property type="match status" value="1"/>
</dbReference>
<dbReference type="InterPro" id="IPR001433">
    <property type="entry name" value="OxRdtase_FAD/NAD-bd"/>
</dbReference>
<dbReference type="InterPro" id="IPR017938">
    <property type="entry name" value="Riboflavin_synthase-like_b-brl"/>
</dbReference>
<dbReference type="Pfam" id="PF00970">
    <property type="entry name" value="FAD_binding_6"/>
    <property type="match status" value="1"/>
</dbReference>
<dbReference type="PRINTS" id="PR00371">
    <property type="entry name" value="FPNCR"/>
</dbReference>
<keyword evidence="2" id="KW-0479">Metal-binding</keyword>
<keyword evidence="2" id="KW-0001">2Fe-2S</keyword>
<dbReference type="PRINTS" id="PR00410">
    <property type="entry name" value="PHEHYDRXLASE"/>
</dbReference>
<dbReference type="InterPro" id="IPR001041">
    <property type="entry name" value="2Fe-2S_ferredoxin-type"/>
</dbReference>
<dbReference type="InterPro" id="IPR012675">
    <property type="entry name" value="Beta-grasp_dom_sf"/>
</dbReference>
<evidence type="ECO:0000259" key="5">
    <source>
        <dbReference type="PROSITE" id="PS51384"/>
    </source>
</evidence>
<dbReference type="InterPro" id="IPR017927">
    <property type="entry name" value="FAD-bd_FR_type"/>
</dbReference>
<evidence type="ECO:0000313" key="6">
    <source>
        <dbReference type="EMBL" id="PWF23337.1"/>
    </source>
</evidence>